<dbReference type="Pfam" id="PF02082">
    <property type="entry name" value="Rrf2"/>
    <property type="match status" value="1"/>
</dbReference>
<keyword evidence="1" id="KW-0238">DNA-binding</keyword>
<organism evidence="2 3">
    <name type="scientific">Lacrimispora algidixylanolytica</name>
    <dbReference type="NCBI Taxonomy" id="94868"/>
    <lineage>
        <taxon>Bacteria</taxon>
        <taxon>Bacillati</taxon>
        <taxon>Bacillota</taxon>
        <taxon>Clostridia</taxon>
        <taxon>Lachnospirales</taxon>
        <taxon>Lachnospiraceae</taxon>
        <taxon>Lacrimispora</taxon>
    </lineage>
</organism>
<dbReference type="InterPro" id="IPR036388">
    <property type="entry name" value="WH-like_DNA-bd_sf"/>
</dbReference>
<evidence type="ECO:0000256" key="1">
    <source>
        <dbReference type="ARBA" id="ARBA00023125"/>
    </source>
</evidence>
<dbReference type="PANTHER" id="PTHR33221">
    <property type="entry name" value="WINGED HELIX-TURN-HELIX TRANSCRIPTIONAL REGULATOR, RRF2 FAMILY"/>
    <property type="match status" value="1"/>
</dbReference>
<evidence type="ECO:0000313" key="2">
    <source>
        <dbReference type="EMBL" id="RKD31481.1"/>
    </source>
</evidence>
<dbReference type="PANTHER" id="PTHR33221:SF5">
    <property type="entry name" value="HTH-TYPE TRANSCRIPTIONAL REGULATOR ISCR"/>
    <property type="match status" value="1"/>
</dbReference>
<dbReference type="PROSITE" id="PS51197">
    <property type="entry name" value="HTH_RRF2_2"/>
    <property type="match status" value="1"/>
</dbReference>
<dbReference type="InterPro" id="IPR000944">
    <property type="entry name" value="Tscrpt_reg_Rrf2"/>
</dbReference>
<dbReference type="Proteomes" id="UP000284277">
    <property type="component" value="Unassembled WGS sequence"/>
</dbReference>
<dbReference type="GO" id="GO:0003677">
    <property type="term" value="F:DNA binding"/>
    <property type="evidence" value="ECO:0007669"/>
    <property type="project" value="UniProtKB-KW"/>
</dbReference>
<dbReference type="RefSeq" id="WP_120197021.1">
    <property type="nucleotide sequence ID" value="NZ_MCIA01000018.1"/>
</dbReference>
<dbReference type="InterPro" id="IPR036390">
    <property type="entry name" value="WH_DNA-bd_sf"/>
</dbReference>
<comment type="caution">
    <text evidence="2">The sequence shown here is derived from an EMBL/GenBank/DDBJ whole genome shotgun (WGS) entry which is preliminary data.</text>
</comment>
<reference evidence="2 3" key="1">
    <citation type="submission" date="2016-08" db="EMBL/GenBank/DDBJ databases">
        <title>A new outlook on sporulation: Clostridium algidixylanolyticum.</title>
        <authorList>
            <person name="Poppleton D.I."/>
            <person name="Gribaldo S."/>
        </authorList>
    </citation>
    <scope>NUCLEOTIDE SEQUENCE [LARGE SCALE GENOMIC DNA]</scope>
    <source>
        <strain evidence="2 3">SPL73</strain>
    </source>
</reference>
<gene>
    <name evidence="2" type="ORF">BET01_20220</name>
</gene>
<name>A0A419T233_9FIRM</name>
<dbReference type="OrthoDB" id="9808360at2"/>
<dbReference type="Gene3D" id="1.10.10.10">
    <property type="entry name" value="Winged helix-like DNA-binding domain superfamily/Winged helix DNA-binding domain"/>
    <property type="match status" value="1"/>
</dbReference>
<keyword evidence="3" id="KW-1185">Reference proteome</keyword>
<proteinExistence type="predicted"/>
<dbReference type="EMBL" id="MCIA01000018">
    <property type="protein sequence ID" value="RKD31481.1"/>
    <property type="molecule type" value="Genomic_DNA"/>
</dbReference>
<sequence>MTFSTKGRYALRMMLEFALHPNECTKINQVAKRQEISDKYLEQIVTILSRAGFVKSRRGAKGGYFLTKDPSEYTVGMILRLAEGSLVPVACMEDEVNHCHRADVCASLMVWRKLDDAISGVIDGITLADLVEEQRKLDREYHHYEI</sequence>
<dbReference type="AlphaFoldDB" id="A0A419T233"/>
<dbReference type="SUPFAM" id="SSF46785">
    <property type="entry name" value="Winged helix' DNA-binding domain"/>
    <property type="match status" value="1"/>
</dbReference>
<evidence type="ECO:0000313" key="3">
    <source>
        <dbReference type="Proteomes" id="UP000284277"/>
    </source>
</evidence>
<dbReference type="GO" id="GO:0003700">
    <property type="term" value="F:DNA-binding transcription factor activity"/>
    <property type="evidence" value="ECO:0007669"/>
    <property type="project" value="TreeGrafter"/>
</dbReference>
<dbReference type="NCBIfam" id="TIGR00738">
    <property type="entry name" value="rrf2_super"/>
    <property type="match status" value="1"/>
</dbReference>
<accession>A0A419T233</accession>
<dbReference type="GO" id="GO:0005829">
    <property type="term" value="C:cytosol"/>
    <property type="evidence" value="ECO:0007669"/>
    <property type="project" value="TreeGrafter"/>
</dbReference>
<protein>
    <submittedName>
        <fullName evidence="2">Rrf2 family transcriptional regulator</fullName>
    </submittedName>
</protein>